<accession>A0A2T3ZD43</accession>
<dbReference type="PANTHER" id="PTHR45527:SF1">
    <property type="entry name" value="FATTY ACID SYNTHASE"/>
    <property type="match status" value="1"/>
</dbReference>
<keyword evidence="1" id="KW-0812">Transmembrane</keyword>
<dbReference type="GO" id="GO:0005737">
    <property type="term" value="C:cytoplasm"/>
    <property type="evidence" value="ECO:0007669"/>
    <property type="project" value="TreeGrafter"/>
</dbReference>
<dbReference type="PANTHER" id="PTHR45527">
    <property type="entry name" value="NONRIBOSOMAL PEPTIDE SYNTHETASE"/>
    <property type="match status" value="1"/>
</dbReference>
<dbReference type="GO" id="GO:0031177">
    <property type="term" value="F:phosphopantetheine binding"/>
    <property type="evidence" value="ECO:0007669"/>
    <property type="project" value="TreeGrafter"/>
</dbReference>
<dbReference type="GO" id="GO:0016874">
    <property type="term" value="F:ligase activity"/>
    <property type="evidence" value="ECO:0007669"/>
    <property type="project" value="UniProtKB-KW"/>
</dbReference>
<evidence type="ECO:0000313" key="3">
    <source>
        <dbReference type="Proteomes" id="UP000240493"/>
    </source>
</evidence>
<evidence type="ECO:0000256" key="1">
    <source>
        <dbReference type="SAM" id="Phobius"/>
    </source>
</evidence>
<reference evidence="2 3" key="1">
    <citation type="submission" date="2016-07" db="EMBL/GenBank/DDBJ databases">
        <title>Multiple horizontal gene transfer events from other fungi enriched the ability of initially mycotrophic Trichoderma (Ascomycota) to feed on dead plant biomass.</title>
        <authorList>
            <consortium name="DOE Joint Genome Institute"/>
            <person name="Aerts A."/>
            <person name="Atanasova L."/>
            <person name="Chenthamara K."/>
            <person name="Zhang J."/>
            <person name="Grujic M."/>
            <person name="Henrissat B."/>
            <person name="Kuo A."/>
            <person name="Salamov A."/>
            <person name="Lipzen A."/>
            <person name="Labutti K."/>
            <person name="Barry K."/>
            <person name="Miao Y."/>
            <person name="Rahimi M.J."/>
            <person name="Shen Q."/>
            <person name="Grigoriev I.V."/>
            <person name="Kubicek C.P."/>
            <person name="Druzhinina I.S."/>
        </authorList>
    </citation>
    <scope>NUCLEOTIDE SEQUENCE [LARGE SCALE GENOMIC DNA]</scope>
    <source>
        <strain evidence="2 3">CBS 433.97</strain>
    </source>
</reference>
<dbReference type="STRING" id="1042311.A0A2T3ZD43"/>
<dbReference type="OrthoDB" id="416786at2759"/>
<keyword evidence="1" id="KW-0472">Membrane</keyword>
<organism evidence="2 3">
    <name type="scientific">Trichoderma asperellum (strain ATCC 204424 / CBS 433.97 / NBRC 101777)</name>
    <dbReference type="NCBI Taxonomy" id="1042311"/>
    <lineage>
        <taxon>Eukaryota</taxon>
        <taxon>Fungi</taxon>
        <taxon>Dikarya</taxon>
        <taxon>Ascomycota</taxon>
        <taxon>Pezizomycotina</taxon>
        <taxon>Sordariomycetes</taxon>
        <taxon>Hypocreomycetidae</taxon>
        <taxon>Hypocreales</taxon>
        <taxon>Hypocreaceae</taxon>
        <taxon>Trichoderma</taxon>
    </lineage>
</organism>
<gene>
    <name evidence="2" type="ORF">M441DRAFT_456914</name>
</gene>
<feature type="transmembrane region" description="Helical" evidence="1">
    <location>
        <begin position="163"/>
        <end position="180"/>
    </location>
</feature>
<keyword evidence="1" id="KW-1133">Transmembrane helix</keyword>
<dbReference type="Proteomes" id="UP000240493">
    <property type="component" value="Unassembled WGS sequence"/>
</dbReference>
<evidence type="ECO:0000313" key="2">
    <source>
        <dbReference type="EMBL" id="PTB42722.1"/>
    </source>
</evidence>
<dbReference type="SUPFAM" id="SSF56801">
    <property type="entry name" value="Acetyl-CoA synthetase-like"/>
    <property type="match status" value="1"/>
</dbReference>
<proteinExistence type="predicted"/>
<protein>
    <submittedName>
        <fullName evidence="2">Uncharacterized protein</fullName>
    </submittedName>
</protein>
<dbReference type="Gene3D" id="2.30.38.10">
    <property type="entry name" value="Luciferase, Domain 3"/>
    <property type="match status" value="1"/>
</dbReference>
<keyword evidence="3" id="KW-1185">Reference proteome</keyword>
<dbReference type="AlphaFoldDB" id="A0A2T3ZD43"/>
<sequence length="189" mass="20948">MYHHVFCASSAIEKPSQANIIGRGLGTNLWLTEVGNPSRLALIGSIGEILIEGPLMRLEYIGQKPSNSQTFIIDPPWLLAGIDGELGRKGGLFRTGDQVRCSEDGTLVYVDHIGSEIKLRGQRIDIAGLEDTIRRLIPRQHALTTAVEITRIPLRANVASRQGLLVILLVLILSLTKFFHPIRSQRHWS</sequence>
<dbReference type="GO" id="GO:0044550">
    <property type="term" value="P:secondary metabolite biosynthetic process"/>
    <property type="evidence" value="ECO:0007669"/>
    <property type="project" value="TreeGrafter"/>
</dbReference>
<name>A0A2T3ZD43_TRIA4</name>
<dbReference type="EMBL" id="KZ679260">
    <property type="protein sequence ID" value="PTB42722.1"/>
    <property type="molecule type" value="Genomic_DNA"/>
</dbReference>
<dbReference type="GO" id="GO:0043041">
    <property type="term" value="P:amino acid activation for nonribosomal peptide biosynthetic process"/>
    <property type="evidence" value="ECO:0007669"/>
    <property type="project" value="TreeGrafter"/>
</dbReference>